<feature type="chain" id="PRO_5030827270" evidence="2">
    <location>
        <begin position="28"/>
        <end position="560"/>
    </location>
</feature>
<evidence type="ECO:0000313" key="3">
    <source>
        <dbReference type="EMBL" id="QOY41706.1"/>
    </source>
</evidence>
<dbReference type="EMBL" id="CP044418">
    <property type="protein sequence ID" value="QOY41706.1"/>
    <property type="molecule type" value="Genomic_DNA"/>
</dbReference>
<name>A0A7S7LHA0_CRYPV</name>
<protein>
    <submittedName>
        <fullName evidence="3">Uncharacterized protein</fullName>
    </submittedName>
</protein>
<feature type="compositionally biased region" description="Acidic residues" evidence="1">
    <location>
        <begin position="200"/>
        <end position="210"/>
    </location>
</feature>
<feature type="region of interest" description="Disordered" evidence="1">
    <location>
        <begin position="198"/>
        <end position="219"/>
    </location>
</feature>
<accession>A0A7S7LHA0</accession>
<dbReference type="AlphaFoldDB" id="A0A7S7LHA0"/>
<feature type="region of interest" description="Disordered" evidence="1">
    <location>
        <begin position="533"/>
        <end position="560"/>
    </location>
</feature>
<sequence length="560" mass="65758">MKLNKSSIMTFAIIIVVLGIISRIVDSTVSENELRVRNIGIEKRNNLESTFISENDENAKKYNEELELELEAFKVASELSTSFIKKIPQQFKDFYRKSDGTAESMYKNCIYGFLLLTKNGKVSPILYVRTLVYKLGNRYYFDLGEIQDEKERENAKLVKLQVGQAIHLFCMKGSSLFYSRDETKPLDSKIKKELARLEEQEQEQEQEQELGQEHQERLDDNIKERPEMVEIMLYLTELLDSEILSVEIDKAMMNGRRKEIKDIWKIGKERRLDQEKINEYKNMVKLIRIPLPESRLRDRYGQIHHPDSENKLGVPTRIQKESDKIKSKLNQIKRDENILMGVGNERFVDYERRKYLEAALKRNQKLSFEKNKQIISDRRNEDKQDEESRLKCECEEEECECRIVGLYGEVLGKPVSIKLEEELFNDHQIFGNKNKNRKNEIKHFKGLITGTREENRKYKGNNEYQDNSTGSNLRRKLHVPNSYIEIPLRGLSKLQLLTLEQLSGIDINTRSSTQFLPRIKKINHEKNIKVSESVPINEDDKGSSIKKPKSILHNRNRNYI</sequence>
<reference evidence="3 4" key="1">
    <citation type="submission" date="2019-09" db="EMBL/GenBank/DDBJ databases">
        <title>Consistent, comparative and evidence-based genome assembly and annotation for Cryptosporidium parvum, C. hominis and C. tyzzeri.</title>
        <authorList>
            <person name="Baptista R.P."/>
            <person name="Li Y."/>
            <person name="Sateriale A."/>
            <person name="Ansell B."/>
            <person name="Jex A."/>
            <person name="Sanders M."/>
            <person name="Brooks K."/>
            <person name="Tracey A."/>
            <person name="Berriman M."/>
            <person name="Striepen B."/>
            <person name="Cotton J.A."/>
            <person name="Kissinger J.C."/>
        </authorList>
    </citation>
    <scope>NUCLEOTIDE SEQUENCE [LARGE SCALE GENOMIC DNA]</scope>
    <source>
        <strain evidence="3 4">IOWA-ATCC</strain>
    </source>
</reference>
<feature type="signal peptide" evidence="2">
    <location>
        <begin position="1"/>
        <end position="27"/>
    </location>
</feature>
<proteinExistence type="predicted"/>
<gene>
    <name evidence="3" type="ORF">CPATCC_002294</name>
</gene>
<evidence type="ECO:0000256" key="1">
    <source>
        <dbReference type="SAM" id="MobiDB-lite"/>
    </source>
</evidence>
<feature type="compositionally biased region" description="Basic residues" evidence="1">
    <location>
        <begin position="544"/>
        <end position="560"/>
    </location>
</feature>
<organism evidence="3 4">
    <name type="scientific">Cryptosporidium parvum</name>
    <dbReference type="NCBI Taxonomy" id="5807"/>
    <lineage>
        <taxon>Eukaryota</taxon>
        <taxon>Sar</taxon>
        <taxon>Alveolata</taxon>
        <taxon>Apicomplexa</taxon>
        <taxon>Conoidasida</taxon>
        <taxon>Coccidia</taxon>
        <taxon>Eucoccidiorida</taxon>
        <taxon>Eimeriorina</taxon>
        <taxon>Cryptosporidiidae</taxon>
        <taxon>Cryptosporidium</taxon>
    </lineage>
</organism>
<keyword evidence="2" id="KW-0732">Signal</keyword>
<evidence type="ECO:0000313" key="4">
    <source>
        <dbReference type="Proteomes" id="UP000593906"/>
    </source>
</evidence>
<evidence type="ECO:0000256" key="2">
    <source>
        <dbReference type="SAM" id="SignalP"/>
    </source>
</evidence>
<dbReference type="Proteomes" id="UP000593906">
    <property type="component" value="Chromosome 5"/>
</dbReference>
<dbReference type="VEuPathDB" id="CryptoDB:CPATCC_0024550"/>